<feature type="region of interest" description="Disordered" evidence="7">
    <location>
        <begin position="83"/>
        <end position="150"/>
    </location>
</feature>
<evidence type="ECO:0000313" key="10">
    <source>
        <dbReference type="Proteomes" id="UP000646548"/>
    </source>
</evidence>
<dbReference type="GO" id="GO:0042393">
    <property type="term" value="F:histone binding"/>
    <property type="evidence" value="ECO:0007669"/>
    <property type="project" value="TreeGrafter"/>
</dbReference>
<dbReference type="CDD" id="cd09578">
    <property type="entry name" value="SAM_Scm"/>
    <property type="match status" value="1"/>
</dbReference>
<comment type="caution">
    <text evidence="9">The sequence shown here is derived from an EMBL/GenBank/DDBJ whole genome shotgun (WGS) entry which is preliminary data.</text>
</comment>
<keyword evidence="5" id="KW-0804">Transcription</keyword>
<dbReference type="EMBL" id="WKFB01000160">
    <property type="protein sequence ID" value="KAF6733379.1"/>
    <property type="molecule type" value="Genomic_DNA"/>
</dbReference>
<name>A0A834FFT9_ORYME</name>
<dbReference type="Gene3D" id="1.10.150.50">
    <property type="entry name" value="Transcription Factor, Ets-1"/>
    <property type="match status" value="1"/>
</dbReference>
<dbReference type="GO" id="GO:0045892">
    <property type="term" value="P:negative regulation of DNA-templated transcription"/>
    <property type="evidence" value="ECO:0007669"/>
    <property type="project" value="TreeGrafter"/>
</dbReference>
<evidence type="ECO:0000256" key="1">
    <source>
        <dbReference type="ARBA" id="ARBA00004123"/>
    </source>
</evidence>
<comment type="similarity">
    <text evidence="2">Belongs to the SCM family.</text>
</comment>
<evidence type="ECO:0000256" key="2">
    <source>
        <dbReference type="ARBA" id="ARBA00008469"/>
    </source>
</evidence>
<accession>A0A834FFT9</accession>
<dbReference type="InterPro" id="IPR047531">
    <property type="entry name" value="SAM_Scm-like"/>
</dbReference>
<dbReference type="Pfam" id="PF00536">
    <property type="entry name" value="SAM_1"/>
    <property type="match status" value="1"/>
</dbReference>
<dbReference type="InterPro" id="IPR050548">
    <property type="entry name" value="PcG_chromatin_remod_factors"/>
</dbReference>
<dbReference type="InterPro" id="IPR033763">
    <property type="entry name" value="SCML2_RBR"/>
</dbReference>
<dbReference type="PANTHER" id="PTHR12247:SF85">
    <property type="entry name" value="SEX COMB ON MIDLEG-LIKE PROTEIN 4"/>
    <property type="match status" value="1"/>
</dbReference>
<dbReference type="Pfam" id="PF17208">
    <property type="entry name" value="RBR"/>
    <property type="match status" value="1"/>
</dbReference>
<dbReference type="GO" id="GO:0005634">
    <property type="term" value="C:nucleus"/>
    <property type="evidence" value="ECO:0007669"/>
    <property type="project" value="UniProtKB-SubCell"/>
</dbReference>
<keyword evidence="6" id="KW-0539">Nucleus</keyword>
<dbReference type="FunFam" id="1.10.150.50:FF:000018">
    <property type="entry name" value="Polycomb protein scmh1 isoform 4"/>
    <property type="match status" value="1"/>
</dbReference>
<proteinExistence type="inferred from homology"/>
<feature type="compositionally biased region" description="Polar residues" evidence="7">
    <location>
        <begin position="137"/>
        <end position="146"/>
    </location>
</feature>
<evidence type="ECO:0000313" key="9">
    <source>
        <dbReference type="EMBL" id="KAF6733379.1"/>
    </source>
</evidence>
<feature type="domain" description="SAM" evidence="8">
    <location>
        <begin position="255"/>
        <end position="324"/>
    </location>
</feature>
<sequence length="325" mass="35949">MTLLGGRDFPLDSPSSSDTRLSPGILSRGLRLHLHRRDHRGRSFWKLVDTETQSNSLLRKLHACTESRMNSEMQTSNLGSQFMAGAQDKVPARKRGRPPTRKLEFHYPDSLSSLKVPKKRGRKPGFKLKPRMVMSPLANSAPSSTPEPEAGSIPHDAAIIPHSAAPQALAAETAVPDEFTCDPLADSKRYAVDPSDSAFKVMTSQYQTKRPYGYRPSLGVRRQASSPASFQDGNRNVYSAMPDSGEAKRLADKDPSSWGVEEVVSFIKEADPQALAPHADTFRKHEIDGDALLLLKSEMMMKYLGLKLGPALKLCYHIDKLKQGR</sequence>
<dbReference type="PANTHER" id="PTHR12247">
    <property type="entry name" value="POLYCOMB GROUP PROTEIN"/>
    <property type="match status" value="1"/>
</dbReference>
<organism evidence="9 10">
    <name type="scientific">Oryzias melastigma</name>
    <name type="common">Marine medaka</name>
    <dbReference type="NCBI Taxonomy" id="30732"/>
    <lineage>
        <taxon>Eukaryota</taxon>
        <taxon>Metazoa</taxon>
        <taxon>Chordata</taxon>
        <taxon>Craniata</taxon>
        <taxon>Vertebrata</taxon>
        <taxon>Euteleostomi</taxon>
        <taxon>Actinopterygii</taxon>
        <taxon>Neopterygii</taxon>
        <taxon>Teleostei</taxon>
        <taxon>Neoteleostei</taxon>
        <taxon>Acanthomorphata</taxon>
        <taxon>Ovalentaria</taxon>
        <taxon>Atherinomorphae</taxon>
        <taxon>Beloniformes</taxon>
        <taxon>Adrianichthyidae</taxon>
        <taxon>Oryziinae</taxon>
        <taxon>Oryzias</taxon>
    </lineage>
</organism>
<gene>
    <name evidence="9" type="ORF">FQA47_016419</name>
</gene>
<dbReference type="InterPro" id="IPR013761">
    <property type="entry name" value="SAM/pointed_sf"/>
</dbReference>
<evidence type="ECO:0000256" key="7">
    <source>
        <dbReference type="SAM" id="MobiDB-lite"/>
    </source>
</evidence>
<evidence type="ECO:0000256" key="3">
    <source>
        <dbReference type="ARBA" id="ARBA00022491"/>
    </source>
</evidence>
<feature type="region of interest" description="Disordered" evidence="7">
    <location>
        <begin position="1"/>
        <end position="22"/>
    </location>
</feature>
<dbReference type="Proteomes" id="UP000646548">
    <property type="component" value="Unassembled WGS sequence"/>
</dbReference>
<evidence type="ECO:0000256" key="6">
    <source>
        <dbReference type="ARBA" id="ARBA00023242"/>
    </source>
</evidence>
<keyword evidence="3" id="KW-0678">Repressor</keyword>
<protein>
    <submittedName>
        <fullName evidence="9">Sex comb on midleg-like protein 4</fullName>
    </submittedName>
</protein>
<comment type="subcellular location">
    <subcellularLocation>
        <location evidence="1">Nucleus</location>
    </subcellularLocation>
</comment>
<evidence type="ECO:0000259" key="8">
    <source>
        <dbReference type="SMART" id="SM00454"/>
    </source>
</evidence>
<keyword evidence="4" id="KW-0805">Transcription regulation</keyword>
<dbReference type="GO" id="GO:0003682">
    <property type="term" value="F:chromatin binding"/>
    <property type="evidence" value="ECO:0007669"/>
    <property type="project" value="TreeGrafter"/>
</dbReference>
<dbReference type="SUPFAM" id="SSF47769">
    <property type="entry name" value="SAM/Pointed domain"/>
    <property type="match status" value="1"/>
</dbReference>
<dbReference type="InterPro" id="IPR001660">
    <property type="entry name" value="SAM"/>
</dbReference>
<evidence type="ECO:0000256" key="4">
    <source>
        <dbReference type="ARBA" id="ARBA00023015"/>
    </source>
</evidence>
<evidence type="ECO:0000256" key="5">
    <source>
        <dbReference type="ARBA" id="ARBA00023163"/>
    </source>
</evidence>
<feature type="compositionally biased region" description="Basic residues" evidence="7">
    <location>
        <begin position="116"/>
        <end position="130"/>
    </location>
</feature>
<reference evidence="9" key="1">
    <citation type="journal article" name="BMC Genomics">
        <title>Long-read sequencing and de novo genome assembly of marine medaka (Oryzias melastigma).</title>
        <authorList>
            <person name="Liang P."/>
            <person name="Saqib H.S.A."/>
            <person name="Ni X."/>
            <person name="Shen Y."/>
        </authorList>
    </citation>
    <scope>NUCLEOTIDE SEQUENCE</scope>
    <source>
        <strain evidence="9">Bigg-433</strain>
    </source>
</reference>
<dbReference type="AlphaFoldDB" id="A0A834FFT9"/>
<dbReference type="SMART" id="SM00454">
    <property type="entry name" value="SAM"/>
    <property type="match status" value="1"/>
</dbReference>